<sequence length="467" mass="49953">MNAAAFSYNIAGCSPRRQLGGILCGVPFCIHLFPQRVIQMRCPCFSTILLTAVICGFSVSAVATAEEAWPTFRGPERTGVSPDTGLLTAWPEDGPKLVWSTSGAGRGYASLAIVDGKIYTLGDGLSTTDDEDEYVVCFDQATGKQLWASKTGEAWNSGKPTWQGSRSTPTVDGDRLYVVTPHGQLICFQTDGKEVWRRDIKEDLGGKKADSWGYSESVLIDGDKLVCTPGGPQHTMAALDKMTGETLWTTARAEDRGAGHASMVIASIGGTKVYVQTTGSGAMGVRASDGKLLWTYDIKKTTAVIPSPIVRDDLVFFTAGYGTGGALLRQVPTSNGEVKAEEIYPTTPALGNKHGGVVLVDDHLYGDTEDRGTPFCAELMTGDIVWKSRGSGRNSASMTAADGYLYVRFSNGTMALAKATPEEYEESGSFKVPGSGRNPSWAHPVVLDGKLYLREGDDVLCYDIADS</sequence>
<gene>
    <name evidence="2" type="ORF">UC8_39340</name>
</gene>
<organism evidence="2 3">
    <name type="scientific">Roseimaritima ulvae</name>
    <dbReference type="NCBI Taxonomy" id="980254"/>
    <lineage>
        <taxon>Bacteria</taxon>
        <taxon>Pseudomonadati</taxon>
        <taxon>Planctomycetota</taxon>
        <taxon>Planctomycetia</taxon>
        <taxon>Pirellulales</taxon>
        <taxon>Pirellulaceae</taxon>
        <taxon>Roseimaritima</taxon>
    </lineage>
</organism>
<dbReference type="Proteomes" id="UP000325286">
    <property type="component" value="Chromosome"/>
</dbReference>
<dbReference type="EMBL" id="CP042914">
    <property type="protein sequence ID" value="QEG41906.1"/>
    <property type="molecule type" value="Genomic_DNA"/>
</dbReference>
<dbReference type="Gene3D" id="2.130.10.10">
    <property type="entry name" value="YVTN repeat-like/Quinoprotein amine dehydrogenase"/>
    <property type="match status" value="1"/>
</dbReference>
<evidence type="ECO:0000259" key="1">
    <source>
        <dbReference type="Pfam" id="PF13360"/>
    </source>
</evidence>
<accession>A0A5B9QXR0</accession>
<reference evidence="2 3" key="1">
    <citation type="submission" date="2019-08" db="EMBL/GenBank/DDBJ databases">
        <title>Deep-cultivation of Planctomycetes and their phenomic and genomic characterization uncovers novel biology.</title>
        <authorList>
            <person name="Wiegand S."/>
            <person name="Jogler M."/>
            <person name="Boedeker C."/>
            <person name="Pinto D."/>
            <person name="Vollmers J."/>
            <person name="Rivas-Marin E."/>
            <person name="Kohn T."/>
            <person name="Peeters S.H."/>
            <person name="Heuer A."/>
            <person name="Rast P."/>
            <person name="Oberbeckmann S."/>
            <person name="Bunk B."/>
            <person name="Jeske O."/>
            <person name="Meyerdierks A."/>
            <person name="Storesund J.E."/>
            <person name="Kallscheuer N."/>
            <person name="Luecker S."/>
            <person name="Lage O.M."/>
            <person name="Pohl T."/>
            <person name="Merkel B.J."/>
            <person name="Hornburger P."/>
            <person name="Mueller R.-W."/>
            <person name="Bruemmer F."/>
            <person name="Labrenz M."/>
            <person name="Spormann A.M."/>
            <person name="Op den Camp H."/>
            <person name="Overmann J."/>
            <person name="Amann R."/>
            <person name="Jetten M.S.M."/>
            <person name="Mascher T."/>
            <person name="Medema M.H."/>
            <person name="Devos D.P."/>
            <person name="Kaster A.-K."/>
            <person name="Ovreas L."/>
            <person name="Rohde M."/>
            <person name="Galperin M.Y."/>
            <person name="Jogler C."/>
        </authorList>
    </citation>
    <scope>NUCLEOTIDE SEQUENCE [LARGE SCALE GENOMIC DNA]</scope>
    <source>
        <strain evidence="2 3">UC8</strain>
    </source>
</reference>
<dbReference type="AlphaFoldDB" id="A0A5B9QXR0"/>
<protein>
    <submittedName>
        <fullName evidence="2">Outer membrane biogenesis protein BamB</fullName>
    </submittedName>
</protein>
<dbReference type="SUPFAM" id="SSF50998">
    <property type="entry name" value="Quinoprotein alcohol dehydrogenase-like"/>
    <property type="match status" value="1"/>
</dbReference>
<dbReference type="PANTHER" id="PTHR34512:SF30">
    <property type="entry name" value="OUTER MEMBRANE PROTEIN ASSEMBLY FACTOR BAMB"/>
    <property type="match status" value="1"/>
</dbReference>
<keyword evidence="3" id="KW-1185">Reference proteome</keyword>
<name>A0A5B9QXR0_9BACT</name>
<dbReference type="InterPro" id="IPR002372">
    <property type="entry name" value="PQQ_rpt_dom"/>
</dbReference>
<dbReference type="Gene3D" id="2.40.10.480">
    <property type="match status" value="1"/>
</dbReference>
<feature type="domain" description="Pyrrolo-quinoline quinone repeat" evidence="1">
    <location>
        <begin position="132"/>
        <end position="387"/>
    </location>
</feature>
<dbReference type="PANTHER" id="PTHR34512">
    <property type="entry name" value="CELL SURFACE PROTEIN"/>
    <property type="match status" value="1"/>
</dbReference>
<proteinExistence type="predicted"/>
<dbReference type="InterPro" id="IPR015943">
    <property type="entry name" value="WD40/YVTN_repeat-like_dom_sf"/>
</dbReference>
<dbReference type="InterPro" id="IPR011047">
    <property type="entry name" value="Quinoprotein_ADH-like_sf"/>
</dbReference>
<dbReference type="Pfam" id="PF13360">
    <property type="entry name" value="PQQ_2"/>
    <property type="match status" value="1"/>
</dbReference>
<evidence type="ECO:0000313" key="2">
    <source>
        <dbReference type="EMBL" id="QEG41906.1"/>
    </source>
</evidence>
<evidence type="ECO:0000313" key="3">
    <source>
        <dbReference type="Proteomes" id="UP000325286"/>
    </source>
</evidence>
<dbReference type="KEGG" id="rul:UC8_39340"/>